<accession>A0A401X916</accession>
<organism evidence="1 2">
    <name type="scientific">Acetobacter pasteurianus NBRC 3278</name>
    <dbReference type="NCBI Taxonomy" id="1226660"/>
    <lineage>
        <taxon>Bacteria</taxon>
        <taxon>Pseudomonadati</taxon>
        <taxon>Pseudomonadota</taxon>
        <taxon>Alphaproteobacteria</taxon>
        <taxon>Acetobacterales</taxon>
        <taxon>Acetobacteraceae</taxon>
        <taxon>Acetobacter</taxon>
    </lineage>
</organism>
<dbReference type="RefSeq" id="WP_124307011.1">
    <property type="nucleotide sequence ID" value="NZ_BDEV01000212.1"/>
</dbReference>
<evidence type="ECO:0000313" key="1">
    <source>
        <dbReference type="EMBL" id="GCD64391.1"/>
    </source>
</evidence>
<protein>
    <submittedName>
        <fullName evidence="1">Uncharacterized protein</fullName>
    </submittedName>
</protein>
<keyword evidence="2" id="KW-1185">Reference proteome</keyword>
<dbReference type="AlphaFoldDB" id="A0A401X916"/>
<dbReference type="Proteomes" id="UP000287385">
    <property type="component" value="Unassembled WGS sequence"/>
</dbReference>
<comment type="caution">
    <text evidence="1">The sequence shown here is derived from an EMBL/GenBank/DDBJ whole genome shotgun (WGS) entry which is preliminary data.</text>
</comment>
<proteinExistence type="predicted"/>
<name>A0A401X916_ACEPA</name>
<reference evidence="1 2" key="1">
    <citation type="submission" date="2016-06" db="EMBL/GenBank/DDBJ databases">
        <title>Acetobacter pasteurianus NBRC 3278 whole genome sequencing project.</title>
        <authorList>
            <person name="Matsutani M."/>
            <person name="Shiwa Y."/>
            <person name="Okamoto-Kainuma A."/>
            <person name="Ishikawa M."/>
            <person name="Koizumi Y."/>
            <person name="Yoshikawa H."/>
            <person name="Yakushi T."/>
            <person name="Matsushita K."/>
        </authorList>
    </citation>
    <scope>NUCLEOTIDE SEQUENCE [LARGE SCALE GENOMIC DNA]</scope>
    <source>
        <strain evidence="1 2">NBRC 3278</strain>
    </source>
</reference>
<evidence type="ECO:0000313" key="2">
    <source>
        <dbReference type="Proteomes" id="UP000287385"/>
    </source>
</evidence>
<sequence length="87" mass="10125">MDNNLLKKIRDKALSDFPNDYETALFQIENQIQAINDINNFKDDEVPNNILLDIQKKALSDFDDDFDADFFCGYRPLCKSFLTNIDV</sequence>
<gene>
    <name evidence="1" type="ORF">NBRC3278_3484</name>
</gene>
<dbReference type="EMBL" id="BDEV01000212">
    <property type="protein sequence ID" value="GCD64391.1"/>
    <property type="molecule type" value="Genomic_DNA"/>
</dbReference>